<reference evidence="1" key="1">
    <citation type="submission" date="2021-06" db="EMBL/GenBank/DDBJ databases">
        <authorList>
            <person name="Kallberg Y."/>
            <person name="Tangrot J."/>
            <person name="Rosling A."/>
        </authorList>
    </citation>
    <scope>NUCLEOTIDE SEQUENCE</scope>
    <source>
        <strain evidence="1">MA461A</strain>
    </source>
</reference>
<comment type="caution">
    <text evidence="1">The sequence shown here is derived from an EMBL/GenBank/DDBJ whole genome shotgun (WGS) entry which is preliminary data.</text>
</comment>
<accession>A0ACA9R8M6</accession>
<dbReference type="Proteomes" id="UP000789920">
    <property type="component" value="Unassembled WGS sequence"/>
</dbReference>
<evidence type="ECO:0000313" key="1">
    <source>
        <dbReference type="EMBL" id="CAG8781641.1"/>
    </source>
</evidence>
<organism evidence="1 2">
    <name type="scientific">Racocetra persica</name>
    <dbReference type="NCBI Taxonomy" id="160502"/>
    <lineage>
        <taxon>Eukaryota</taxon>
        <taxon>Fungi</taxon>
        <taxon>Fungi incertae sedis</taxon>
        <taxon>Mucoromycota</taxon>
        <taxon>Glomeromycotina</taxon>
        <taxon>Glomeromycetes</taxon>
        <taxon>Diversisporales</taxon>
        <taxon>Gigasporaceae</taxon>
        <taxon>Racocetra</taxon>
    </lineage>
</organism>
<keyword evidence="2" id="KW-1185">Reference proteome</keyword>
<feature type="non-terminal residue" evidence="1">
    <location>
        <position position="43"/>
    </location>
</feature>
<name>A0ACA9R8M6_9GLOM</name>
<proteinExistence type="predicted"/>
<sequence length="43" mass="4906">AWNSAEIKNCAQCQSNRLCNIIDGQMRPYVRVGLYQNTLFKAS</sequence>
<dbReference type="EMBL" id="CAJVQC010045633">
    <property type="protein sequence ID" value="CAG8781641.1"/>
    <property type="molecule type" value="Genomic_DNA"/>
</dbReference>
<feature type="non-terminal residue" evidence="1">
    <location>
        <position position="1"/>
    </location>
</feature>
<protein>
    <submittedName>
        <fullName evidence="1">15041_t:CDS:1</fullName>
    </submittedName>
</protein>
<evidence type="ECO:0000313" key="2">
    <source>
        <dbReference type="Proteomes" id="UP000789920"/>
    </source>
</evidence>
<gene>
    <name evidence="1" type="ORF">RPERSI_LOCUS17678</name>
</gene>